<evidence type="ECO:0000313" key="1">
    <source>
        <dbReference type="EMBL" id="UYG17233.1"/>
    </source>
</evidence>
<name>A0ABY6G3L7_9MICO</name>
<dbReference type="PANTHER" id="PTHR37298">
    <property type="entry name" value="UPF0111 PROTEIN YKAA"/>
    <property type="match status" value="1"/>
</dbReference>
<protein>
    <recommendedName>
        <fullName evidence="3">Phosphate transport regulator</fullName>
    </recommendedName>
</protein>
<dbReference type="Proteomes" id="UP001164305">
    <property type="component" value="Chromosome"/>
</dbReference>
<sequence length="206" mass="23042">MRLFPRRYEKPLFDLFGDIAQLLESGAESLARTLGEDPEERARTATQLHEQSADAVALSRRIANRLAAALITPFEAEVLHALALGMSDALDAMERAADLTVRFELGSVPHPLLETAELIARAAEITVEATWHLSDTDELREFSAAMRRLDTHAERLLRGVLTDLYASTESAGTMLRTREVAFELRRVLEKFEQVARTADLLRIKDS</sequence>
<gene>
    <name evidence="1" type="ORF">BRM3_02000</name>
</gene>
<dbReference type="PANTHER" id="PTHR37298:SF1">
    <property type="entry name" value="UPF0111 PROTEIN YKAA"/>
    <property type="match status" value="1"/>
</dbReference>
<reference evidence="1" key="1">
    <citation type="submission" date="2022-10" db="EMBL/GenBank/DDBJ databases">
        <title>Whole-Genome Sequencing of Brachybacterium huguangmaarense BRM-3, Isolated from Betula schmidtii.</title>
        <authorList>
            <person name="Haam D."/>
        </authorList>
    </citation>
    <scope>NUCLEOTIDE SEQUENCE</scope>
    <source>
        <strain evidence="1">BRM-3</strain>
    </source>
</reference>
<organism evidence="1 2">
    <name type="scientific">Brachybacterium huguangmaarense</name>
    <dbReference type="NCBI Taxonomy" id="1652028"/>
    <lineage>
        <taxon>Bacteria</taxon>
        <taxon>Bacillati</taxon>
        <taxon>Actinomycetota</taxon>
        <taxon>Actinomycetes</taxon>
        <taxon>Micrococcales</taxon>
        <taxon>Dermabacteraceae</taxon>
        <taxon>Brachybacterium</taxon>
    </lineage>
</organism>
<dbReference type="InterPro" id="IPR052912">
    <property type="entry name" value="UPF0111_domain"/>
</dbReference>
<dbReference type="EMBL" id="CP107020">
    <property type="protein sequence ID" value="UYG17233.1"/>
    <property type="molecule type" value="Genomic_DNA"/>
</dbReference>
<proteinExistence type="predicted"/>
<accession>A0ABY6G3L7</accession>
<dbReference type="RefSeq" id="WP_263594442.1">
    <property type="nucleotide sequence ID" value="NZ_CP107020.1"/>
</dbReference>
<evidence type="ECO:0008006" key="3">
    <source>
        <dbReference type="Google" id="ProtNLM"/>
    </source>
</evidence>
<dbReference type="Gene3D" id="1.20.58.220">
    <property type="entry name" value="Phosphate transport system protein phou homolog 2, domain 2"/>
    <property type="match status" value="1"/>
</dbReference>
<evidence type="ECO:0000313" key="2">
    <source>
        <dbReference type="Proteomes" id="UP001164305"/>
    </source>
</evidence>
<dbReference type="InterPro" id="IPR038078">
    <property type="entry name" value="PhoU-like_sf"/>
</dbReference>
<keyword evidence="2" id="KW-1185">Reference proteome</keyword>